<accession>A0ABT4D0L3</accession>
<dbReference type="InterPro" id="IPR027417">
    <property type="entry name" value="P-loop_NTPase"/>
</dbReference>
<keyword evidence="6" id="KW-0239">DNA-directed DNA polymerase</keyword>
<keyword evidence="10" id="KW-1185">Reference proteome</keyword>
<dbReference type="Pfam" id="PF09115">
    <property type="entry name" value="DNApol3-delta_C"/>
    <property type="match status" value="1"/>
</dbReference>
<comment type="caution">
    <text evidence="9">The sequence shown here is derived from an EMBL/GenBank/DDBJ whole genome shotgun (WGS) entry which is preliminary data.</text>
</comment>
<dbReference type="NCBIfam" id="NF004047">
    <property type="entry name" value="PRK05564.1"/>
    <property type="match status" value="1"/>
</dbReference>
<dbReference type="Gene3D" id="1.20.272.10">
    <property type="match status" value="1"/>
</dbReference>
<evidence type="ECO:0000256" key="2">
    <source>
        <dbReference type="ARBA" id="ARBA00014363"/>
    </source>
</evidence>
<evidence type="ECO:0000313" key="9">
    <source>
        <dbReference type="EMBL" id="MCY6484781.1"/>
    </source>
</evidence>
<evidence type="ECO:0000256" key="5">
    <source>
        <dbReference type="ARBA" id="ARBA00022705"/>
    </source>
</evidence>
<dbReference type="SUPFAM" id="SSF48019">
    <property type="entry name" value="post-AAA+ oligomerization domain-like"/>
    <property type="match status" value="1"/>
</dbReference>
<evidence type="ECO:0000256" key="7">
    <source>
        <dbReference type="ARBA" id="ARBA00049244"/>
    </source>
</evidence>
<dbReference type="PANTHER" id="PTHR11669:SF8">
    <property type="entry name" value="DNA POLYMERASE III SUBUNIT DELTA"/>
    <property type="match status" value="1"/>
</dbReference>
<keyword evidence="5" id="KW-0235">DNA replication</keyword>
<dbReference type="RefSeq" id="WP_268041102.1">
    <property type="nucleotide sequence ID" value="NZ_JAPQER010000004.1"/>
</dbReference>
<dbReference type="Proteomes" id="UP001078443">
    <property type="component" value="Unassembled WGS sequence"/>
</dbReference>
<dbReference type="Pfam" id="PF13177">
    <property type="entry name" value="DNA_pol3_delta2"/>
    <property type="match status" value="1"/>
</dbReference>
<organism evidence="9 10">
    <name type="scientific">Clostridium aestuarii</name>
    <dbReference type="NCBI Taxonomy" id="338193"/>
    <lineage>
        <taxon>Bacteria</taxon>
        <taxon>Bacillati</taxon>
        <taxon>Bacillota</taxon>
        <taxon>Clostridia</taxon>
        <taxon>Eubacteriales</taxon>
        <taxon>Clostridiaceae</taxon>
        <taxon>Clostridium</taxon>
    </lineage>
</organism>
<keyword evidence="3 9" id="KW-0808">Transferase</keyword>
<dbReference type="GO" id="GO:0003887">
    <property type="term" value="F:DNA-directed DNA polymerase activity"/>
    <property type="evidence" value="ECO:0007669"/>
    <property type="project" value="UniProtKB-EC"/>
</dbReference>
<evidence type="ECO:0000259" key="8">
    <source>
        <dbReference type="Pfam" id="PF09115"/>
    </source>
</evidence>
<reference evidence="9" key="1">
    <citation type="submission" date="2022-12" db="EMBL/GenBank/DDBJ databases">
        <authorList>
            <person name="Wang J."/>
        </authorList>
    </citation>
    <scope>NUCLEOTIDE SEQUENCE</scope>
    <source>
        <strain evidence="9">HY-45-18</strain>
    </source>
</reference>
<protein>
    <recommendedName>
        <fullName evidence="2">DNA polymerase III subunit delta'</fullName>
        <ecNumber evidence="1">2.7.7.7</ecNumber>
    </recommendedName>
</protein>
<evidence type="ECO:0000256" key="3">
    <source>
        <dbReference type="ARBA" id="ARBA00022679"/>
    </source>
</evidence>
<name>A0ABT4D0L3_9CLOT</name>
<evidence type="ECO:0000313" key="10">
    <source>
        <dbReference type="Proteomes" id="UP001078443"/>
    </source>
</evidence>
<feature type="domain" description="DNA polymerase III delta subunit C-terminal" evidence="8">
    <location>
        <begin position="199"/>
        <end position="311"/>
    </location>
</feature>
<dbReference type="PANTHER" id="PTHR11669">
    <property type="entry name" value="REPLICATION FACTOR C / DNA POLYMERASE III GAMMA-TAU SUBUNIT"/>
    <property type="match status" value="1"/>
</dbReference>
<dbReference type="InterPro" id="IPR008921">
    <property type="entry name" value="DNA_pol3_clamp-load_cplx_C"/>
</dbReference>
<gene>
    <name evidence="9" type="ORF">OW763_10560</name>
</gene>
<evidence type="ECO:0000256" key="4">
    <source>
        <dbReference type="ARBA" id="ARBA00022695"/>
    </source>
</evidence>
<sequence length="314" mass="36908">MSFGNIIGHELIKEQIQNSIETGNFSHAHLIIGEDGLGKSLIAKETTLKVLGRHENRRYVDIIEWRVLKNKQSIGVNEVRDIIKEVNKKPYEGDKKVIIVYEAHKMTMEAQNAFLKTIEEPPKGVTIILLSESLELVLETIRSRCQIHKLRRLNDKEIEAYILREYSDIEKEQIKSVTAFSEGIPGRCKIFLEDDSFKEIRNIILKILFTVYKKQPSKIKEYESFFYKYKDQWNEILNCFISYIRDIMIYKDIGKKEIVINSDKIEDLIELSNIYSFKKLNKIVDIITETREKLDRRVNSILVFDLMLLKMQEV</sequence>
<comment type="catalytic activity">
    <reaction evidence="7">
        <text>DNA(n) + a 2'-deoxyribonucleoside 5'-triphosphate = DNA(n+1) + diphosphate</text>
        <dbReference type="Rhea" id="RHEA:22508"/>
        <dbReference type="Rhea" id="RHEA-COMP:17339"/>
        <dbReference type="Rhea" id="RHEA-COMP:17340"/>
        <dbReference type="ChEBI" id="CHEBI:33019"/>
        <dbReference type="ChEBI" id="CHEBI:61560"/>
        <dbReference type="ChEBI" id="CHEBI:173112"/>
        <dbReference type="EC" id="2.7.7.7"/>
    </reaction>
</comment>
<evidence type="ECO:0000256" key="1">
    <source>
        <dbReference type="ARBA" id="ARBA00012417"/>
    </source>
</evidence>
<dbReference type="InterPro" id="IPR015199">
    <property type="entry name" value="DNA_pol_III_delta_C"/>
</dbReference>
<evidence type="ECO:0000256" key="6">
    <source>
        <dbReference type="ARBA" id="ARBA00022932"/>
    </source>
</evidence>
<dbReference type="EMBL" id="JAPQER010000004">
    <property type="protein sequence ID" value="MCY6484781.1"/>
    <property type="molecule type" value="Genomic_DNA"/>
</dbReference>
<keyword evidence="4 9" id="KW-0548">Nucleotidyltransferase</keyword>
<dbReference type="Gene3D" id="3.40.50.300">
    <property type="entry name" value="P-loop containing nucleotide triphosphate hydrolases"/>
    <property type="match status" value="1"/>
</dbReference>
<proteinExistence type="predicted"/>
<dbReference type="EC" id="2.7.7.7" evidence="1"/>
<dbReference type="SUPFAM" id="SSF52540">
    <property type="entry name" value="P-loop containing nucleoside triphosphate hydrolases"/>
    <property type="match status" value="1"/>
</dbReference>
<dbReference type="InterPro" id="IPR050238">
    <property type="entry name" value="DNA_Rep/Repair_Clamp_Loader"/>
</dbReference>